<dbReference type="InterPro" id="IPR005186">
    <property type="entry name" value="FlaG"/>
</dbReference>
<evidence type="ECO:0000313" key="3">
    <source>
        <dbReference type="Proteomes" id="UP001157733"/>
    </source>
</evidence>
<proteinExistence type="predicted"/>
<accession>A0ABM9HGU8</accession>
<feature type="region of interest" description="Disordered" evidence="1">
    <location>
        <begin position="1"/>
        <end position="85"/>
    </location>
</feature>
<dbReference type="InterPro" id="IPR035924">
    <property type="entry name" value="FlaG-like_sf"/>
</dbReference>
<dbReference type="SUPFAM" id="SSF160214">
    <property type="entry name" value="FlaG-like"/>
    <property type="match status" value="1"/>
</dbReference>
<protein>
    <submittedName>
        <fullName evidence="2">FlaG protein</fullName>
    </submittedName>
</protein>
<reference evidence="2 3" key="1">
    <citation type="submission" date="2022-09" db="EMBL/GenBank/DDBJ databases">
        <authorList>
            <person name="Kop L."/>
        </authorList>
    </citation>
    <scope>NUCLEOTIDE SEQUENCE [LARGE SCALE GENOMIC DNA]</scope>
    <source>
        <strain evidence="2 3">347</strain>
    </source>
</reference>
<feature type="compositionally biased region" description="Low complexity" evidence="1">
    <location>
        <begin position="19"/>
        <end position="39"/>
    </location>
</feature>
<dbReference type="Gene3D" id="3.30.160.170">
    <property type="entry name" value="FlaG-like"/>
    <property type="match status" value="1"/>
</dbReference>
<dbReference type="Proteomes" id="UP001157733">
    <property type="component" value="Chromosome"/>
</dbReference>
<gene>
    <name evidence="2" type="ORF">NSPWAT_2704</name>
</gene>
<sequence length="129" mass="13877">MATELNQPVGPKLTPNTPPAQASAARPATAAQNAPSAPRVTGNPQNASEDTVSISARGLKASVFTRNAPETRSSNNPPKPVRDVTEDNQIVVKFVDPENNEVVRQIPSEEFLRLKEAVGDLVEEHREDS</sequence>
<dbReference type="RefSeq" id="WP_282012383.1">
    <property type="nucleotide sequence ID" value="NZ_OX336137.1"/>
</dbReference>
<feature type="compositionally biased region" description="Polar residues" evidence="1">
    <location>
        <begin position="64"/>
        <end position="76"/>
    </location>
</feature>
<keyword evidence="3" id="KW-1185">Reference proteome</keyword>
<dbReference type="EMBL" id="OX336137">
    <property type="protein sequence ID" value="CAI2719560.1"/>
    <property type="molecule type" value="Genomic_DNA"/>
</dbReference>
<evidence type="ECO:0000313" key="2">
    <source>
        <dbReference type="EMBL" id="CAI2719560.1"/>
    </source>
</evidence>
<name>A0ABM9HGU8_9BACT</name>
<organism evidence="2 3">
    <name type="scientific">Nitrospina watsonii</name>
    <dbReference type="NCBI Taxonomy" id="1323948"/>
    <lineage>
        <taxon>Bacteria</taxon>
        <taxon>Pseudomonadati</taxon>
        <taxon>Nitrospinota/Tectimicrobiota group</taxon>
        <taxon>Nitrospinota</taxon>
        <taxon>Nitrospinia</taxon>
        <taxon>Nitrospinales</taxon>
        <taxon>Nitrospinaceae</taxon>
        <taxon>Nitrospina</taxon>
    </lineage>
</organism>
<dbReference type="Pfam" id="PF03646">
    <property type="entry name" value="FlaG"/>
    <property type="match status" value="1"/>
</dbReference>
<feature type="compositionally biased region" description="Polar residues" evidence="1">
    <location>
        <begin position="42"/>
        <end position="54"/>
    </location>
</feature>
<evidence type="ECO:0000256" key="1">
    <source>
        <dbReference type="SAM" id="MobiDB-lite"/>
    </source>
</evidence>